<dbReference type="OrthoDB" id="9792269at2"/>
<keyword evidence="6" id="KW-1185">Reference proteome</keyword>
<dbReference type="PANTHER" id="PTHR46401:SF2">
    <property type="entry name" value="GLYCOSYLTRANSFERASE WBBK-RELATED"/>
    <property type="match status" value="1"/>
</dbReference>
<dbReference type="CDD" id="cd03801">
    <property type="entry name" value="GT4_PimA-like"/>
    <property type="match status" value="1"/>
</dbReference>
<dbReference type="PANTHER" id="PTHR46401">
    <property type="entry name" value="GLYCOSYLTRANSFERASE WBBK-RELATED"/>
    <property type="match status" value="1"/>
</dbReference>
<evidence type="ECO:0000256" key="3">
    <source>
        <dbReference type="SAM" id="MobiDB-lite"/>
    </source>
</evidence>
<organism evidence="5 6">
    <name type="scientific">Dermacoccus nishinomiyaensis</name>
    <dbReference type="NCBI Taxonomy" id="1274"/>
    <lineage>
        <taxon>Bacteria</taxon>
        <taxon>Bacillati</taxon>
        <taxon>Actinomycetota</taxon>
        <taxon>Actinomycetes</taxon>
        <taxon>Micrococcales</taxon>
        <taxon>Dermacoccaceae</taxon>
        <taxon>Dermacoccus</taxon>
    </lineage>
</organism>
<dbReference type="AlphaFoldDB" id="A0A075JJ03"/>
<dbReference type="InterPro" id="IPR028098">
    <property type="entry name" value="Glyco_trans_4-like_N"/>
</dbReference>
<evidence type="ECO:0000259" key="4">
    <source>
        <dbReference type="Pfam" id="PF13439"/>
    </source>
</evidence>
<dbReference type="Pfam" id="PF13439">
    <property type="entry name" value="Glyco_transf_4"/>
    <property type="match status" value="1"/>
</dbReference>
<proteinExistence type="predicted"/>
<keyword evidence="2 5" id="KW-0808">Transferase</keyword>
<dbReference type="Gene3D" id="3.40.50.2000">
    <property type="entry name" value="Glycogen Phosphorylase B"/>
    <property type="match status" value="2"/>
</dbReference>
<dbReference type="RefSeq" id="WP_038569759.1">
    <property type="nucleotide sequence ID" value="NZ_CP008889.1"/>
</dbReference>
<evidence type="ECO:0000313" key="5">
    <source>
        <dbReference type="EMBL" id="AIF41775.1"/>
    </source>
</evidence>
<dbReference type="GeneID" id="41842064"/>
<feature type="region of interest" description="Disordered" evidence="3">
    <location>
        <begin position="416"/>
        <end position="459"/>
    </location>
</feature>
<dbReference type="GO" id="GO:0016757">
    <property type="term" value="F:glycosyltransferase activity"/>
    <property type="evidence" value="ECO:0007669"/>
    <property type="project" value="UniProtKB-KW"/>
</dbReference>
<feature type="domain" description="Glycosyltransferase subfamily 4-like N-terminal" evidence="4">
    <location>
        <begin position="116"/>
        <end position="259"/>
    </location>
</feature>
<dbReference type="Proteomes" id="UP000027986">
    <property type="component" value="Chromosome"/>
</dbReference>
<accession>A0A075JJ03</accession>
<sequence length="519" mass="55428">MRIALSSYRSKPHSGGQGIYVRHLSRELAALGHDVTVFSGPPYPELDDARLVAGRATDRATGPASRQTSSAKRAGATASIEPASIEPTNPGSLHLEKLASLDLYNDDDPFRHPHPRELRDRIDVVEYAGMLSGSFPEPRTFGMRLAREMRSRSREFDVLHDNQTLAPGLLDIARGGLPVVTTIHHPISADRRLEIEAATNPWRKYTKWRWYSFVPMQARVARASSRIITVSETSRDDIVREFGVDPERISIIPVGVDVETFTPDAGVAKSAPGIAVETSAPGVDVETFWPDGSARHRVPGRLTTITSANVPLKGLSVLIDALAFLPQDAWRELVVVGTPNRAVETQLEALGLSPRVRFVSDISDDDLAGLLASAAVHVVPSLYEGFSLPAVEAMACGTPVVATRVGALPQLVHGTDGETSAVTGSAGRAPATHGGSAGPRAHATGEADTSADADGSDAGILVEPGDARALAGGIVSLLESEETRTRFGRVGRRRAVTTYSWRAVAEATAAVYTEEIARC</sequence>
<feature type="region of interest" description="Disordered" evidence="3">
    <location>
        <begin position="57"/>
        <end position="91"/>
    </location>
</feature>
<evidence type="ECO:0000256" key="2">
    <source>
        <dbReference type="ARBA" id="ARBA00022679"/>
    </source>
</evidence>
<keyword evidence="1" id="KW-0328">Glycosyltransferase</keyword>
<dbReference type="KEGG" id="dni:HX89_13580"/>
<dbReference type="eggNOG" id="COG0438">
    <property type="taxonomic scope" value="Bacteria"/>
</dbReference>
<name>A0A075JJ03_9MICO</name>
<gene>
    <name evidence="5" type="ORF">HX89_13580</name>
</gene>
<dbReference type="GO" id="GO:0009103">
    <property type="term" value="P:lipopolysaccharide biosynthetic process"/>
    <property type="evidence" value="ECO:0007669"/>
    <property type="project" value="TreeGrafter"/>
</dbReference>
<evidence type="ECO:0000313" key="6">
    <source>
        <dbReference type="Proteomes" id="UP000027986"/>
    </source>
</evidence>
<dbReference type="HOGENOM" id="CLU_009583_27_4_11"/>
<dbReference type="SUPFAM" id="SSF53756">
    <property type="entry name" value="UDP-Glycosyltransferase/glycogen phosphorylase"/>
    <property type="match status" value="2"/>
</dbReference>
<reference evidence="5 6" key="1">
    <citation type="submission" date="2014-07" db="EMBL/GenBank/DDBJ databases">
        <title>Genome Sequencing of Dermacoccus nishinomiyaensis.</title>
        <authorList>
            <person name="Hong K.W."/>
            <person name="Chan K.G."/>
        </authorList>
    </citation>
    <scope>NUCLEOTIDE SEQUENCE [LARGE SCALE GENOMIC DNA]</scope>
    <source>
        <strain evidence="5 6">M25</strain>
    </source>
</reference>
<dbReference type="Pfam" id="PF13692">
    <property type="entry name" value="Glyco_trans_1_4"/>
    <property type="match status" value="1"/>
</dbReference>
<evidence type="ECO:0000256" key="1">
    <source>
        <dbReference type="ARBA" id="ARBA00022676"/>
    </source>
</evidence>
<protein>
    <submittedName>
        <fullName evidence="5">Glycosyl transferase family 1</fullName>
    </submittedName>
</protein>
<dbReference type="EMBL" id="CP008889">
    <property type="protein sequence ID" value="AIF41775.1"/>
    <property type="molecule type" value="Genomic_DNA"/>
</dbReference>